<dbReference type="SMART" id="SM01383">
    <property type="entry name" value="Ribosomal_L2"/>
    <property type="match status" value="1"/>
</dbReference>
<dbReference type="OrthoDB" id="196131at2759"/>
<dbReference type="PROSITE" id="PS51192">
    <property type="entry name" value="HELICASE_ATP_BIND_1"/>
    <property type="match status" value="1"/>
</dbReference>
<dbReference type="InterPro" id="IPR014726">
    <property type="entry name" value="Ribosomal_uL2_dom3"/>
</dbReference>
<dbReference type="InterPro" id="IPR014722">
    <property type="entry name" value="Rib_uL2_dom2"/>
</dbReference>
<comment type="similarity">
    <text evidence="1">Belongs to the universal ribosomal protein uL2 family.</text>
</comment>
<organism evidence="20 21">
    <name type="scientific">Apis cerana cerana</name>
    <name type="common">Oriental honeybee</name>
    <dbReference type="NCBI Taxonomy" id="94128"/>
    <lineage>
        <taxon>Eukaryota</taxon>
        <taxon>Metazoa</taxon>
        <taxon>Ecdysozoa</taxon>
        <taxon>Arthropoda</taxon>
        <taxon>Hexapoda</taxon>
        <taxon>Insecta</taxon>
        <taxon>Pterygota</taxon>
        <taxon>Neoptera</taxon>
        <taxon>Endopterygota</taxon>
        <taxon>Hymenoptera</taxon>
        <taxon>Apocrita</taxon>
        <taxon>Aculeata</taxon>
        <taxon>Apoidea</taxon>
        <taxon>Anthophila</taxon>
        <taxon>Apidae</taxon>
        <taxon>Apis</taxon>
    </lineage>
</organism>
<dbReference type="GO" id="GO:0019843">
    <property type="term" value="F:rRNA binding"/>
    <property type="evidence" value="ECO:0007669"/>
    <property type="project" value="UniProtKB-KW"/>
</dbReference>
<dbReference type="PANTHER" id="PTHR47958">
    <property type="entry name" value="ATP-DEPENDENT RNA HELICASE DBP3"/>
    <property type="match status" value="1"/>
</dbReference>
<dbReference type="InterPro" id="IPR014014">
    <property type="entry name" value="RNA_helicase_DEAD_Q_motif"/>
</dbReference>
<keyword evidence="21" id="KW-1185">Reference proteome</keyword>
<reference evidence="20 21" key="1">
    <citation type="submission" date="2014-07" db="EMBL/GenBank/DDBJ databases">
        <title>Genomic and transcriptomic analysis on Apis cerana provide comprehensive insights into honey bee biology.</title>
        <authorList>
            <person name="Diao Q."/>
            <person name="Sun L."/>
            <person name="Zheng H."/>
            <person name="Zheng H."/>
            <person name="Xu S."/>
            <person name="Wang S."/>
            <person name="Zeng Z."/>
            <person name="Hu F."/>
            <person name="Su S."/>
            <person name="Wu J."/>
        </authorList>
    </citation>
    <scope>NUCLEOTIDE SEQUENCE [LARGE SCALE GENOMIC DNA]</scope>
    <source>
        <tissue evidence="20">Pupae without intestine</tissue>
    </source>
</reference>
<dbReference type="AlphaFoldDB" id="A0A2A3E6Y0"/>
<dbReference type="Gene3D" id="2.30.30.30">
    <property type="match status" value="1"/>
</dbReference>
<dbReference type="GO" id="GO:0031047">
    <property type="term" value="P:regulatory ncRNA-mediated gene silencing"/>
    <property type="evidence" value="ECO:0007669"/>
    <property type="project" value="UniProtKB-ARBA"/>
</dbReference>
<evidence type="ECO:0000256" key="6">
    <source>
        <dbReference type="ARBA" id="ARBA00022806"/>
    </source>
</evidence>
<dbReference type="InterPro" id="IPR022669">
    <property type="entry name" value="Ribosomal_uL2_C"/>
</dbReference>
<evidence type="ECO:0000256" key="3">
    <source>
        <dbReference type="ARBA" id="ARBA00022730"/>
    </source>
</evidence>
<dbReference type="InterPro" id="IPR014001">
    <property type="entry name" value="Helicase_ATP-bd"/>
</dbReference>
<evidence type="ECO:0000259" key="17">
    <source>
        <dbReference type="PROSITE" id="PS51192"/>
    </source>
</evidence>
<keyword evidence="4" id="KW-0547">Nucleotide-binding</keyword>
<dbReference type="GO" id="GO:0005524">
    <property type="term" value="F:ATP binding"/>
    <property type="evidence" value="ECO:0007669"/>
    <property type="project" value="UniProtKB-KW"/>
</dbReference>
<dbReference type="Pfam" id="PF00181">
    <property type="entry name" value="Ribosomal_L2_N"/>
    <property type="match status" value="1"/>
</dbReference>
<evidence type="ECO:0000256" key="9">
    <source>
        <dbReference type="ARBA" id="ARBA00022980"/>
    </source>
</evidence>
<dbReference type="InterPro" id="IPR022666">
    <property type="entry name" value="Ribosomal_uL2_RNA-bd_dom"/>
</dbReference>
<dbReference type="InterPro" id="IPR000629">
    <property type="entry name" value="RNA-helicase_DEAD-box_CS"/>
</dbReference>
<keyword evidence="9" id="KW-0689">Ribosomal protein</keyword>
<evidence type="ECO:0000256" key="4">
    <source>
        <dbReference type="ARBA" id="ARBA00022741"/>
    </source>
</evidence>
<dbReference type="GO" id="GO:0016787">
    <property type="term" value="F:hydrolase activity"/>
    <property type="evidence" value="ECO:0007669"/>
    <property type="project" value="UniProtKB-KW"/>
</dbReference>
<dbReference type="Pfam" id="PF00270">
    <property type="entry name" value="DEAD"/>
    <property type="match status" value="1"/>
</dbReference>
<dbReference type="GO" id="GO:0006412">
    <property type="term" value="P:translation"/>
    <property type="evidence" value="ECO:0007669"/>
    <property type="project" value="InterPro"/>
</dbReference>
<dbReference type="SMART" id="SM00487">
    <property type="entry name" value="DEXDc"/>
    <property type="match status" value="1"/>
</dbReference>
<dbReference type="SMART" id="SM01382">
    <property type="entry name" value="Ribosomal_L2_C"/>
    <property type="match status" value="1"/>
</dbReference>
<dbReference type="InterPro" id="IPR012340">
    <property type="entry name" value="NA-bd_OB-fold"/>
</dbReference>
<dbReference type="PROSITE" id="PS51194">
    <property type="entry name" value="HELICASE_CTER"/>
    <property type="match status" value="1"/>
</dbReference>
<feature type="region of interest" description="Disordered" evidence="16">
    <location>
        <begin position="829"/>
        <end position="880"/>
    </location>
</feature>
<dbReference type="Pfam" id="PF03947">
    <property type="entry name" value="Ribosomal_L2_C"/>
    <property type="match status" value="1"/>
</dbReference>
<evidence type="ECO:0000313" key="21">
    <source>
        <dbReference type="Proteomes" id="UP000242457"/>
    </source>
</evidence>
<proteinExistence type="inferred from homology"/>
<dbReference type="FunFam" id="2.40.50.140:FF:000020">
    <property type="entry name" value="60S ribosomal protein L2"/>
    <property type="match status" value="1"/>
</dbReference>
<feature type="compositionally biased region" description="Low complexity" evidence="16">
    <location>
        <begin position="856"/>
        <end position="871"/>
    </location>
</feature>
<protein>
    <recommendedName>
        <fullName evidence="12">Large ribosomal subunit protein uL2</fullName>
        <ecNumber evidence="2">3.6.4.13</ecNumber>
    </recommendedName>
    <alternativeName>
        <fullName evidence="13">60S ribosomal protein L8</fullName>
    </alternativeName>
</protein>
<dbReference type="SUPFAM" id="SSF50249">
    <property type="entry name" value="Nucleic acid-binding proteins"/>
    <property type="match status" value="1"/>
</dbReference>
<keyword evidence="6 20" id="KW-0347">Helicase</keyword>
<evidence type="ECO:0000256" key="14">
    <source>
        <dbReference type="ARBA" id="ARBA00047984"/>
    </source>
</evidence>
<dbReference type="InterPro" id="IPR023672">
    <property type="entry name" value="Ribosomal_uL2_arc_euk"/>
</dbReference>
<evidence type="ECO:0000256" key="13">
    <source>
        <dbReference type="ARBA" id="ARBA00035350"/>
    </source>
</evidence>
<evidence type="ECO:0000256" key="15">
    <source>
        <dbReference type="PROSITE-ProRule" id="PRU00552"/>
    </source>
</evidence>
<gene>
    <name evidence="20" type="ORF">APICC_00817</name>
</gene>
<comment type="catalytic activity">
    <reaction evidence="14">
        <text>ATP + H2O = ADP + phosphate + H(+)</text>
        <dbReference type="Rhea" id="RHEA:13065"/>
        <dbReference type="ChEBI" id="CHEBI:15377"/>
        <dbReference type="ChEBI" id="CHEBI:15378"/>
        <dbReference type="ChEBI" id="CHEBI:30616"/>
        <dbReference type="ChEBI" id="CHEBI:43474"/>
        <dbReference type="ChEBI" id="CHEBI:456216"/>
        <dbReference type="EC" id="3.6.4.13"/>
    </reaction>
</comment>
<evidence type="ECO:0000256" key="5">
    <source>
        <dbReference type="ARBA" id="ARBA00022801"/>
    </source>
</evidence>
<evidence type="ECO:0000256" key="8">
    <source>
        <dbReference type="ARBA" id="ARBA00022884"/>
    </source>
</evidence>
<evidence type="ECO:0000256" key="16">
    <source>
        <dbReference type="SAM" id="MobiDB-lite"/>
    </source>
</evidence>
<accession>A0A2A3E6Y0</accession>
<dbReference type="PROSITE" id="PS00039">
    <property type="entry name" value="DEAD_ATP_HELICASE"/>
    <property type="match status" value="1"/>
</dbReference>
<dbReference type="InterPro" id="IPR008991">
    <property type="entry name" value="Translation_prot_SH3-like_sf"/>
</dbReference>
<evidence type="ECO:0000313" key="20">
    <source>
        <dbReference type="EMBL" id="PBC27523.1"/>
    </source>
</evidence>
<keyword evidence="5" id="KW-0378">Hydrolase</keyword>
<evidence type="ECO:0000256" key="12">
    <source>
        <dbReference type="ARBA" id="ARBA00035242"/>
    </source>
</evidence>
<feature type="compositionally biased region" description="Basic and acidic residues" evidence="16">
    <location>
        <begin position="265"/>
        <end position="302"/>
    </location>
</feature>
<keyword evidence="10" id="KW-0687">Ribonucleoprotein</keyword>
<feature type="domain" description="Helicase C-terminal" evidence="18">
    <location>
        <begin position="657"/>
        <end position="823"/>
    </location>
</feature>
<dbReference type="EC" id="3.6.4.13" evidence="2"/>
<dbReference type="CDD" id="cd18051">
    <property type="entry name" value="DEADc_DDX3"/>
    <property type="match status" value="1"/>
</dbReference>
<dbReference type="STRING" id="94128.A0A2A3E6Y0"/>
<evidence type="ECO:0000256" key="7">
    <source>
        <dbReference type="ARBA" id="ARBA00022840"/>
    </source>
</evidence>
<dbReference type="EMBL" id="KZ288347">
    <property type="protein sequence ID" value="PBC27523.1"/>
    <property type="molecule type" value="Genomic_DNA"/>
</dbReference>
<dbReference type="FunFam" id="3.40.50.300:FF:000008">
    <property type="entry name" value="ATP-dependent RNA helicase RhlB"/>
    <property type="match status" value="1"/>
</dbReference>
<sequence>MGRVIRAQRKGAGSVFRSHTKRRKGAPKLRSLDFSERHGYIKGVVKDIIHDPGRGAPLAVVHFRDPYKFKTRKELFIAPEGMYTGQFLYCGKKANLQIGNVMPVGQMPEGTIVCNLEEKTGDRGRLARASGNYATVIAHNPDTKKTRVKLPSGAKKVIPSNNRAMVGIVAGGGRIDKPILKAGRAYHKYKAKRNCWPKVRGVAMNPVEHPHGGGNHQHIGKASTVKRGTSAGRKIGLIAARRTGRIRGNAPSGGDHHFSSNSRPYSDRDRGRDRDRERERERDRDRGRGGSGYRDTRSRDVDFGNFGNFGGRTRRSANQENGRDYRYSNSDRERDRDRTVNSGNDRWQEPRNDRWPDNRNDHRMGGGRWKDDREGGRTNSEIDWTIPTSRDERLEVELFGTGNTGINFSKYEDIPVEATGDNIPPHITSFDEVKLTEIIKNSISLAGYDKPTPVQKYAIPIIIGRRDVMACAQTGSGKTAAFLVPILNQIYESGPRPPPINSSGKRKHFPLGLVLAPTRELATQIYDEARKFAYRSRMRPAVVYGGSNIVDQMRELDRGCHLLVATPGRLVDMLGRGKIGLHNCRYLVLDEADRMLDMGFEPQIRRIVQEDTMPPTGERQTLMFSATFPKEIQMLARDFLSNYIFLAVGRVGSTSENITQKIVWVEEHDKRSYLLDLLQASNFSDPSAESLTLVFVETKKGADMLEEYLHQMGYPVTSIHGDRTQREREDALRRFRAGKAPILVATAVAARGLDIPHVKHVINFDLPGDVEEYVHRIGRTGRMGNLGLATSFFNNKNINLVRDLVSLLVEANQELPPWLDDMFSEARYSGGGSRRAGSTKGRFSGGFGARDYRQQPSSGSARNNGSSNRPGSYGGSYGNYGGNYNNSSYNNSANNVNSNDPDWWDK</sequence>
<feature type="compositionally biased region" description="Basic and acidic residues" evidence="16">
    <location>
        <begin position="346"/>
        <end position="376"/>
    </location>
</feature>
<dbReference type="GO" id="GO:0015934">
    <property type="term" value="C:large ribosomal subunit"/>
    <property type="evidence" value="ECO:0007669"/>
    <property type="project" value="InterPro"/>
</dbReference>
<dbReference type="InterPro" id="IPR022671">
    <property type="entry name" value="Ribosomal_uL2_CS"/>
</dbReference>
<dbReference type="InterPro" id="IPR001650">
    <property type="entry name" value="Helicase_C-like"/>
</dbReference>
<dbReference type="FunFam" id="3.40.50.300:FF:000160">
    <property type="entry name" value="ATP-dependent RNA helicase DDX3X"/>
    <property type="match status" value="1"/>
</dbReference>
<evidence type="ECO:0000256" key="2">
    <source>
        <dbReference type="ARBA" id="ARBA00012552"/>
    </source>
</evidence>
<keyword evidence="7" id="KW-0067">ATP-binding</keyword>
<evidence type="ECO:0000256" key="10">
    <source>
        <dbReference type="ARBA" id="ARBA00023274"/>
    </source>
</evidence>
<dbReference type="HAMAP" id="MF_01320_A">
    <property type="entry name" value="Ribosomal_uL2_A"/>
    <property type="match status" value="1"/>
</dbReference>
<feature type="region of interest" description="Disordered" evidence="16">
    <location>
        <begin position="207"/>
        <end position="383"/>
    </location>
</feature>
<dbReference type="NCBIfam" id="NF007180">
    <property type="entry name" value="PRK09612.1"/>
    <property type="match status" value="1"/>
</dbReference>
<dbReference type="Pfam" id="PF00271">
    <property type="entry name" value="Helicase_C"/>
    <property type="match status" value="1"/>
</dbReference>
<evidence type="ECO:0000256" key="11">
    <source>
        <dbReference type="ARBA" id="ARBA00024358"/>
    </source>
</evidence>
<dbReference type="GO" id="GO:0003735">
    <property type="term" value="F:structural constituent of ribosome"/>
    <property type="evidence" value="ECO:0007669"/>
    <property type="project" value="InterPro"/>
</dbReference>
<dbReference type="InterPro" id="IPR011545">
    <property type="entry name" value="DEAD/DEAH_box_helicase_dom"/>
</dbReference>
<evidence type="ECO:0000259" key="18">
    <source>
        <dbReference type="PROSITE" id="PS51194"/>
    </source>
</evidence>
<dbReference type="FunFam" id="2.30.30.30:FF:000006">
    <property type="entry name" value="60S ribosomal protein L8"/>
    <property type="match status" value="1"/>
</dbReference>
<dbReference type="InterPro" id="IPR027417">
    <property type="entry name" value="P-loop_NTPase"/>
</dbReference>
<feature type="region of interest" description="Disordered" evidence="16">
    <location>
        <begin position="1"/>
        <end position="22"/>
    </location>
</feature>
<dbReference type="Gene3D" id="3.40.50.300">
    <property type="entry name" value="P-loop containing nucleotide triphosphate hydrolases"/>
    <property type="match status" value="2"/>
</dbReference>
<feature type="short sequence motif" description="Q motif" evidence="15">
    <location>
        <begin position="428"/>
        <end position="456"/>
    </location>
</feature>
<dbReference type="Proteomes" id="UP000242457">
    <property type="component" value="Unassembled WGS sequence"/>
</dbReference>
<dbReference type="SUPFAM" id="SSF50104">
    <property type="entry name" value="Translation proteins SH3-like domain"/>
    <property type="match status" value="1"/>
</dbReference>
<evidence type="ECO:0000256" key="1">
    <source>
        <dbReference type="ARBA" id="ARBA00005636"/>
    </source>
</evidence>
<comment type="similarity">
    <text evidence="11">Belongs to the DEAD box helicase family. DDX3/DED1 subfamily.</text>
</comment>
<dbReference type="SUPFAM" id="SSF52540">
    <property type="entry name" value="P-loop containing nucleoside triphosphate hydrolases"/>
    <property type="match status" value="1"/>
</dbReference>
<dbReference type="FunFam" id="4.10.950.10:FF:000002">
    <property type="entry name" value="60S ribosomal protein L2"/>
    <property type="match status" value="1"/>
</dbReference>
<evidence type="ECO:0000259" key="19">
    <source>
        <dbReference type="PROSITE" id="PS51195"/>
    </source>
</evidence>
<keyword evidence="3" id="KW-0699">rRNA-binding</keyword>
<keyword evidence="8" id="KW-0694">RNA-binding</keyword>
<feature type="domain" description="Helicase ATP-binding" evidence="17">
    <location>
        <begin position="459"/>
        <end position="646"/>
    </location>
</feature>
<dbReference type="PROSITE" id="PS51195">
    <property type="entry name" value="Q_MOTIF"/>
    <property type="match status" value="1"/>
</dbReference>
<feature type="compositionally biased region" description="Basic and acidic residues" evidence="16">
    <location>
        <begin position="321"/>
        <end position="339"/>
    </location>
</feature>
<feature type="domain" description="DEAD-box RNA helicase Q" evidence="19">
    <location>
        <begin position="428"/>
        <end position="456"/>
    </location>
</feature>
<dbReference type="CDD" id="cd18787">
    <property type="entry name" value="SF2_C_DEAD"/>
    <property type="match status" value="1"/>
</dbReference>
<dbReference type="Gene3D" id="2.40.50.140">
    <property type="entry name" value="Nucleic acid-binding proteins"/>
    <property type="match status" value="1"/>
</dbReference>
<name>A0A2A3E6Y0_APICC</name>
<dbReference type="Gene3D" id="4.10.950.10">
    <property type="entry name" value="Ribosomal protein L2, domain 3"/>
    <property type="match status" value="1"/>
</dbReference>
<dbReference type="GO" id="GO:0003724">
    <property type="term" value="F:RNA helicase activity"/>
    <property type="evidence" value="ECO:0007669"/>
    <property type="project" value="UniProtKB-EC"/>
</dbReference>
<dbReference type="SMART" id="SM00490">
    <property type="entry name" value="HELICc"/>
    <property type="match status" value="1"/>
</dbReference>
<dbReference type="PROSITE" id="PS00467">
    <property type="entry name" value="RIBOSOMAL_L2"/>
    <property type="match status" value="1"/>
</dbReference>